<evidence type="ECO:0000256" key="2">
    <source>
        <dbReference type="ARBA" id="ARBA00023002"/>
    </source>
</evidence>
<organism evidence="3 4">
    <name type="scientific">Streptomyces agglomeratus</name>
    <dbReference type="NCBI Taxonomy" id="285458"/>
    <lineage>
        <taxon>Bacteria</taxon>
        <taxon>Bacillati</taxon>
        <taxon>Actinomycetota</taxon>
        <taxon>Actinomycetes</taxon>
        <taxon>Kitasatosporales</taxon>
        <taxon>Streptomycetaceae</taxon>
        <taxon>Streptomyces</taxon>
    </lineage>
</organism>
<comment type="caution">
    <text evidence="3">The sequence shown here is derived from an EMBL/GenBank/DDBJ whole genome shotgun (WGS) entry which is preliminary data.</text>
</comment>
<sequence>MTDDRNTSHTARAWFITGASQGLGRALAVAALDRGDRVAATARRAEAVADLVDRYPGKAIALELDVREESAAHRTVEQACAAFGRIDVVANIAGYGLFGAVEEATDAQARAIFDTNVFGPLNVLRATLPVLRAQRSGHVLQGSSLYGQSAHPGVGLLAASKYALEGLSDALAAELAPLDIKLTLIEPGYMSTGFLSHLVFAEPAADYDATVRAVRSALGELAPEAFIEPARAAAAVFAAVDAKQPPLRLALGRAAEDGLRAALTARLRELDAWADVTRGVDAAPRS</sequence>
<name>A0A1E5PI45_9ACTN</name>
<evidence type="ECO:0000313" key="3">
    <source>
        <dbReference type="EMBL" id="OEJ29201.1"/>
    </source>
</evidence>
<dbReference type="Proteomes" id="UP000095759">
    <property type="component" value="Unassembled WGS sequence"/>
</dbReference>
<comment type="similarity">
    <text evidence="1">Belongs to the short-chain dehydrogenases/reductases (SDR) family.</text>
</comment>
<dbReference type="InterPro" id="IPR036291">
    <property type="entry name" value="NAD(P)-bd_dom_sf"/>
</dbReference>
<dbReference type="Gene3D" id="3.40.50.720">
    <property type="entry name" value="NAD(P)-binding Rossmann-like Domain"/>
    <property type="match status" value="1"/>
</dbReference>
<dbReference type="PRINTS" id="PR00081">
    <property type="entry name" value="GDHRDH"/>
</dbReference>
<proteinExistence type="inferred from homology"/>
<gene>
    <name evidence="3" type="ORF">AS594_03285</name>
</gene>
<dbReference type="PANTHER" id="PTHR43976">
    <property type="entry name" value="SHORT CHAIN DEHYDROGENASE"/>
    <property type="match status" value="1"/>
</dbReference>
<dbReference type="NCBIfam" id="NF006114">
    <property type="entry name" value="PRK08263.1"/>
    <property type="match status" value="1"/>
</dbReference>
<dbReference type="PANTHER" id="PTHR43976:SF16">
    <property type="entry name" value="SHORT-CHAIN DEHYDROGENASE_REDUCTASE FAMILY PROTEIN"/>
    <property type="match status" value="1"/>
</dbReference>
<dbReference type="GO" id="GO:0016491">
    <property type="term" value="F:oxidoreductase activity"/>
    <property type="evidence" value="ECO:0007669"/>
    <property type="project" value="UniProtKB-KW"/>
</dbReference>
<reference evidence="3 4" key="1">
    <citation type="submission" date="2016-08" db="EMBL/GenBank/DDBJ databases">
        <title>Complete genome sequence of Streptomyces agglomeratus strain 6-3-2, a novel anti-MRSA actinomycete isolated from Wuli of Tebit, China.</title>
        <authorList>
            <person name="Chen X."/>
        </authorList>
    </citation>
    <scope>NUCLEOTIDE SEQUENCE [LARGE SCALE GENOMIC DNA]</scope>
    <source>
        <strain evidence="3 4">6-3-2</strain>
    </source>
</reference>
<dbReference type="InterPro" id="IPR002347">
    <property type="entry name" value="SDR_fam"/>
</dbReference>
<protein>
    <submittedName>
        <fullName evidence="3">Short-chain dehydrogenase/reductase</fullName>
    </submittedName>
</protein>
<dbReference type="STRING" id="285458.BGM19_33505"/>
<dbReference type="SUPFAM" id="SSF51735">
    <property type="entry name" value="NAD(P)-binding Rossmann-fold domains"/>
    <property type="match status" value="1"/>
</dbReference>
<evidence type="ECO:0000313" key="4">
    <source>
        <dbReference type="Proteomes" id="UP000095759"/>
    </source>
</evidence>
<dbReference type="RefSeq" id="WP_069930243.1">
    <property type="nucleotide sequence ID" value="NZ_MEHI01000001.1"/>
</dbReference>
<dbReference type="InterPro" id="IPR051911">
    <property type="entry name" value="SDR_oxidoreductase"/>
</dbReference>
<keyword evidence="2" id="KW-0560">Oxidoreductase</keyword>
<accession>A0A1E5PI45</accession>
<dbReference type="EMBL" id="MEHJ01000001">
    <property type="protein sequence ID" value="OEJ29201.1"/>
    <property type="molecule type" value="Genomic_DNA"/>
</dbReference>
<evidence type="ECO:0000256" key="1">
    <source>
        <dbReference type="ARBA" id="ARBA00006484"/>
    </source>
</evidence>
<dbReference type="CDD" id="cd05374">
    <property type="entry name" value="17beta-HSD-like_SDR_c"/>
    <property type="match status" value="1"/>
</dbReference>
<dbReference type="Pfam" id="PF00106">
    <property type="entry name" value="adh_short"/>
    <property type="match status" value="1"/>
</dbReference>
<dbReference type="AlphaFoldDB" id="A0A1E5PI45"/>
<dbReference type="OrthoDB" id="3178062at2"/>
<keyword evidence="4" id="KW-1185">Reference proteome</keyword>